<accession>A0A7V4UFV0</accession>
<protein>
    <recommendedName>
        <fullName evidence="2">Nucleotidyltransferase family protein</fullName>
    </recommendedName>
</protein>
<gene>
    <name evidence="1" type="ORF">ENK44_17020</name>
</gene>
<dbReference type="Proteomes" id="UP000885779">
    <property type="component" value="Unassembled WGS sequence"/>
</dbReference>
<proteinExistence type="predicted"/>
<name>A0A7V4UFV0_CALAY</name>
<dbReference type="EMBL" id="DRQG01000158">
    <property type="protein sequence ID" value="HGY57412.1"/>
    <property type="molecule type" value="Genomic_DNA"/>
</dbReference>
<comment type="caution">
    <text evidence="1">The sequence shown here is derived from an EMBL/GenBank/DDBJ whole genome shotgun (WGS) entry which is preliminary data.</text>
</comment>
<organism evidence="1">
    <name type="scientific">Caldithrix abyssi</name>
    <dbReference type="NCBI Taxonomy" id="187145"/>
    <lineage>
        <taxon>Bacteria</taxon>
        <taxon>Pseudomonadati</taxon>
        <taxon>Calditrichota</taxon>
        <taxon>Calditrichia</taxon>
        <taxon>Calditrichales</taxon>
        <taxon>Calditrichaceae</taxon>
        <taxon>Caldithrix</taxon>
    </lineage>
</organism>
<sequence>MYFSEDMKDLIKLFNEHGVLYVLVGGFAVNYYGYVRSTQDIDFLIYPSKKNAAKMMTVLWEFGFGKAGISQELFEEPGSAVHLGVEPNRIDLLTHLPGISNQQIFANIQKIEIDNIPLNIIAYGDLIQGKKSSKRLRDQADAEELEKSRK</sequence>
<dbReference type="SUPFAM" id="SSF81301">
    <property type="entry name" value="Nucleotidyltransferase"/>
    <property type="match status" value="1"/>
</dbReference>
<reference evidence="1" key="1">
    <citation type="journal article" date="2020" name="mSystems">
        <title>Genome- and Community-Level Interaction Insights into Carbon Utilization and Element Cycling Functions of Hydrothermarchaeota in Hydrothermal Sediment.</title>
        <authorList>
            <person name="Zhou Z."/>
            <person name="Liu Y."/>
            <person name="Xu W."/>
            <person name="Pan J."/>
            <person name="Luo Z.H."/>
            <person name="Li M."/>
        </authorList>
    </citation>
    <scope>NUCLEOTIDE SEQUENCE [LARGE SCALE GENOMIC DNA]</scope>
    <source>
        <strain evidence="1">HyVt-577</strain>
    </source>
</reference>
<dbReference type="Gene3D" id="3.30.460.40">
    <property type="match status" value="1"/>
</dbReference>
<dbReference type="Pfam" id="PF09970">
    <property type="entry name" value="DUF2204"/>
    <property type="match status" value="1"/>
</dbReference>
<dbReference type="InterPro" id="IPR018700">
    <property type="entry name" value="DUF2204"/>
</dbReference>
<dbReference type="AlphaFoldDB" id="A0A7V4UFV0"/>
<evidence type="ECO:0008006" key="2">
    <source>
        <dbReference type="Google" id="ProtNLM"/>
    </source>
</evidence>
<evidence type="ECO:0000313" key="1">
    <source>
        <dbReference type="EMBL" id="HGY57412.1"/>
    </source>
</evidence>
<dbReference type="InterPro" id="IPR043519">
    <property type="entry name" value="NT_sf"/>
</dbReference>